<dbReference type="AlphaFoldDB" id="A0AA94M0T5"/>
<dbReference type="Proteomes" id="UP000249013">
    <property type="component" value="Chromosome 1"/>
</dbReference>
<evidence type="ECO:0000313" key="1">
    <source>
        <dbReference type="EMBL" id="SQG78463.1"/>
    </source>
</evidence>
<gene>
    <name evidence="1" type="ORF">NCTC13773_00228</name>
</gene>
<evidence type="ECO:0000313" key="2">
    <source>
        <dbReference type="Proteomes" id="UP000249013"/>
    </source>
</evidence>
<proteinExistence type="predicted"/>
<organism evidence="1 2">
    <name type="scientific">Streptococcus gallolyticus</name>
    <dbReference type="NCBI Taxonomy" id="315405"/>
    <lineage>
        <taxon>Bacteria</taxon>
        <taxon>Bacillati</taxon>
        <taxon>Bacillota</taxon>
        <taxon>Bacilli</taxon>
        <taxon>Lactobacillales</taxon>
        <taxon>Streptococcaceae</taxon>
        <taxon>Streptococcus</taxon>
    </lineage>
</organism>
<reference evidence="1 2" key="1">
    <citation type="submission" date="2018-06" db="EMBL/GenBank/DDBJ databases">
        <authorList>
            <consortium name="Pathogen Informatics"/>
            <person name="Doyle S."/>
        </authorList>
    </citation>
    <scope>NUCLEOTIDE SEQUENCE [LARGE SCALE GENOMIC DNA]</scope>
    <source>
        <strain evidence="1 2">NCTC13773</strain>
    </source>
</reference>
<protein>
    <submittedName>
        <fullName evidence="1">Uncharacterized protein</fullName>
    </submittedName>
</protein>
<sequence length="73" mass="8680">MSLEIKKRIGNFKEIRFLSKSQFLVADLKRSIPRFLKSKLLRLAYYNYIIKEAEHLSQPLFLNLSISKKSLHQ</sequence>
<accession>A0AA94M0T5</accession>
<name>A0AA94M0T5_9STRE</name>
<dbReference type="EMBL" id="LS483409">
    <property type="protein sequence ID" value="SQG78463.1"/>
    <property type="molecule type" value="Genomic_DNA"/>
</dbReference>